<sequence length="114" mass="12287">LGASLSVNTGSNMSLPQHGTGFTFNPMGHSANNIQHHQASQSCSSVATMTRDFSQFVNILEPALSVPDSTYGDFSHLFGASNEHQQSLAGRLPFLPSHILEREDTTNESSAQRV</sequence>
<dbReference type="EMBL" id="HACG01014637">
    <property type="protein sequence ID" value="CEK61502.1"/>
    <property type="molecule type" value="Transcribed_RNA"/>
</dbReference>
<feature type="non-terminal residue" evidence="1">
    <location>
        <position position="114"/>
    </location>
</feature>
<proteinExistence type="predicted"/>
<name>A0A0B6YZH0_9EUPU</name>
<organism evidence="1">
    <name type="scientific">Arion vulgaris</name>
    <dbReference type="NCBI Taxonomy" id="1028688"/>
    <lineage>
        <taxon>Eukaryota</taxon>
        <taxon>Metazoa</taxon>
        <taxon>Spiralia</taxon>
        <taxon>Lophotrochozoa</taxon>
        <taxon>Mollusca</taxon>
        <taxon>Gastropoda</taxon>
        <taxon>Heterobranchia</taxon>
        <taxon>Euthyneura</taxon>
        <taxon>Panpulmonata</taxon>
        <taxon>Eupulmonata</taxon>
        <taxon>Stylommatophora</taxon>
        <taxon>Helicina</taxon>
        <taxon>Arionoidea</taxon>
        <taxon>Arionidae</taxon>
        <taxon>Arion</taxon>
    </lineage>
</organism>
<reference evidence="1" key="1">
    <citation type="submission" date="2014-12" db="EMBL/GenBank/DDBJ databases">
        <title>Insight into the proteome of Arion vulgaris.</title>
        <authorList>
            <person name="Aradska J."/>
            <person name="Bulat T."/>
            <person name="Smidak R."/>
            <person name="Sarate P."/>
            <person name="Gangsoo J."/>
            <person name="Sialana F."/>
            <person name="Bilban M."/>
            <person name="Lubec G."/>
        </authorList>
    </citation>
    <scope>NUCLEOTIDE SEQUENCE</scope>
    <source>
        <tissue evidence="1">Skin</tissue>
    </source>
</reference>
<protein>
    <submittedName>
        <fullName evidence="1">Uncharacterized protein</fullName>
    </submittedName>
</protein>
<feature type="non-terminal residue" evidence="1">
    <location>
        <position position="1"/>
    </location>
</feature>
<dbReference type="AlphaFoldDB" id="A0A0B6YZH0"/>
<gene>
    <name evidence="1" type="primary">ORF42434</name>
</gene>
<accession>A0A0B6YZH0</accession>
<evidence type="ECO:0000313" key="1">
    <source>
        <dbReference type="EMBL" id="CEK61502.1"/>
    </source>
</evidence>